<evidence type="ECO:0000313" key="2">
    <source>
        <dbReference type="EMBL" id="SIS38770.1"/>
    </source>
</evidence>
<proteinExistence type="predicted"/>
<dbReference type="EMBL" id="FTNZ01000006">
    <property type="protein sequence ID" value="SIS38770.1"/>
    <property type="molecule type" value="Genomic_DNA"/>
</dbReference>
<dbReference type="Proteomes" id="UP000186106">
    <property type="component" value="Unassembled WGS sequence"/>
</dbReference>
<sequence>MTDLIRIFPAYEAVFYDDIENHKKYFLPICSINLKMIDPSEDQWLHIVSVKEIYDGCVGENKPEYHTQFTKADMFGFDVIDGKYKFDADWNYFSAHTEIFPEDYDNNYSDVEIEYNMNDAMYQLKKEYYQKHNKLYDKDFNRPGLEVYDIRRLERLRNLTVEDLEKDGYSEYAEERLQNKIFGIFEELNTNALPLEECNFGGENLIEKPFKADGTLMDYIACLEGYDFQQNSADQVFLFYDKELKKAVICLEYT</sequence>
<evidence type="ECO:0008006" key="5">
    <source>
        <dbReference type="Google" id="ProtNLM"/>
    </source>
</evidence>
<evidence type="ECO:0000313" key="3">
    <source>
        <dbReference type="Proteomes" id="UP000186106"/>
    </source>
</evidence>
<dbReference type="STRING" id="112234.SAMN05421768_106149"/>
<dbReference type="AlphaFoldDB" id="A0A1N7INY7"/>
<evidence type="ECO:0000313" key="1">
    <source>
        <dbReference type="EMBL" id="AZA98431.1"/>
    </source>
</evidence>
<protein>
    <recommendedName>
        <fullName evidence="5">DUF1963 domain-containing protein</fullName>
    </recommendedName>
</protein>
<gene>
    <name evidence="1" type="ORF">EG359_01895</name>
    <name evidence="2" type="ORF">SAMN05421768_106149</name>
</gene>
<accession>A0A1N7INY7</accession>
<dbReference type="RefSeq" id="WP_076355550.1">
    <property type="nucleotide sequence ID" value="NZ_CP033926.1"/>
</dbReference>
<dbReference type="EMBL" id="CP033926">
    <property type="protein sequence ID" value="AZA98431.1"/>
    <property type="molecule type" value="Genomic_DNA"/>
</dbReference>
<reference evidence="1 4" key="2">
    <citation type="submission" date="2018-11" db="EMBL/GenBank/DDBJ databases">
        <title>Proposal to divide the Flavobacteriaceae and reorganize its genera based on Amino Acid Identity values calculated from whole genome sequences.</title>
        <authorList>
            <person name="Nicholson A.C."/>
            <person name="Gulvik C.A."/>
            <person name="Whitney A.M."/>
            <person name="Humrighouse B.W."/>
            <person name="Bell M."/>
            <person name="Holmes B."/>
            <person name="Steigerwalt A.G."/>
            <person name="Villarma A."/>
            <person name="Sheth M."/>
            <person name="Batra D."/>
            <person name="Pryor J."/>
            <person name="Bernardet J.-F."/>
            <person name="Hugo C."/>
            <person name="Kampfer P."/>
            <person name="Newman J."/>
            <person name="McQuiston J.R."/>
        </authorList>
    </citation>
    <scope>NUCLEOTIDE SEQUENCE [LARGE SCALE GENOMIC DNA]</scope>
    <source>
        <strain evidence="1 4">DSM 16927</strain>
    </source>
</reference>
<dbReference type="Proteomes" id="UP000279541">
    <property type="component" value="Chromosome"/>
</dbReference>
<organism evidence="2 3">
    <name type="scientific">Chryseobacterium joostei</name>
    <dbReference type="NCBI Taxonomy" id="112234"/>
    <lineage>
        <taxon>Bacteria</taxon>
        <taxon>Pseudomonadati</taxon>
        <taxon>Bacteroidota</taxon>
        <taxon>Flavobacteriia</taxon>
        <taxon>Flavobacteriales</taxon>
        <taxon>Weeksellaceae</taxon>
        <taxon>Chryseobacterium group</taxon>
        <taxon>Chryseobacterium</taxon>
    </lineage>
</organism>
<keyword evidence="4" id="KW-1185">Reference proteome</keyword>
<dbReference type="OrthoDB" id="1150828at2"/>
<name>A0A1N7INY7_9FLAO</name>
<reference evidence="2 3" key="1">
    <citation type="submission" date="2017-01" db="EMBL/GenBank/DDBJ databases">
        <authorList>
            <person name="Mah S.A."/>
            <person name="Swanson W.J."/>
            <person name="Moy G.W."/>
            <person name="Vacquier V.D."/>
        </authorList>
    </citation>
    <scope>NUCLEOTIDE SEQUENCE [LARGE SCALE GENOMIC DNA]</scope>
    <source>
        <strain evidence="2 3">DSM 16927</strain>
    </source>
</reference>
<evidence type="ECO:0000313" key="4">
    <source>
        <dbReference type="Proteomes" id="UP000279541"/>
    </source>
</evidence>
<dbReference type="KEGG" id="cjt:EG359_01895"/>